<organism evidence="2 3">
    <name type="scientific">Metabacillus litoralis</name>
    <dbReference type="NCBI Taxonomy" id="152268"/>
    <lineage>
        <taxon>Bacteria</taxon>
        <taxon>Bacillati</taxon>
        <taxon>Bacillota</taxon>
        <taxon>Bacilli</taxon>
        <taxon>Bacillales</taxon>
        <taxon>Bacillaceae</taxon>
        <taxon>Metabacillus</taxon>
    </lineage>
</organism>
<evidence type="ECO:0000313" key="2">
    <source>
        <dbReference type="EMBL" id="TXC93441.1"/>
    </source>
</evidence>
<feature type="transmembrane region" description="Helical" evidence="1">
    <location>
        <begin position="32"/>
        <end position="49"/>
    </location>
</feature>
<accession>A0A5C6W6I5</accession>
<keyword evidence="3" id="KW-1185">Reference proteome</keyword>
<evidence type="ECO:0000256" key="1">
    <source>
        <dbReference type="SAM" id="Phobius"/>
    </source>
</evidence>
<reference evidence="2 3" key="1">
    <citation type="journal article" date="2005" name="Int. J. Syst. Evol. Microbiol.">
        <title>Bacillus litoralis sp. nov., isolated from a tidal flat of the Yellow Sea in Korea.</title>
        <authorList>
            <person name="Yoon J.H."/>
            <person name="Oh T.K."/>
        </authorList>
    </citation>
    <scope>NUCLEOTIDE SEQUENCE [LARGE SCALE GENOMIC DNA]</scope>
    <source>
        <strain evidence="2 3">SW-211</strain>
    </source>
</reference>
<dbReference type="OrthoDB" id="5195477at2"/>
<keyword evidence="1" id="KW-0472">Membrane</keyword>
<gene>
    <name evidence="2" type="ORF">FS935_00565</name>
</gene>
<keyword evidence="1" id="KW-1133">Transmembrane helix</keyword>
<protein>
    <submittedName>
        <fullName evidence="2">HXXEE domain-containing protein</fullName>
    </submittedName>
</protein>
<evidence type="ECO:0000313" key="3">
    <source>
        <dbReference type="Proteomes" id="UP000321363"/>
    </source>
</evidence>
<name>A0A5C6W6I5_9BACI</name>
<sequence>MESIVHRFEINKRVTKNIVHDVQSWLLKTYTPGLYTAIFLVTPYTFYLLNRLN</sequence>
<keyword evidence="1" id="KW-0812">Transmembrane</keyword>
<dbReference type="InterPro" id="IPR025671">
    <property type="entry name" value="HXXEE"/>
</dbReference>
<dbReference type="EMBL" id="VOQF01000001">
    <property type="protein sequence ID" value="TXC93441.1"/>
    <property type="molecule type" value="Genomic_DNA"/>
</dbReference>
<dbReference type="Pfam" id="PF13787">
    <property type="entry name" value="HXXEE"/>
    <property type="match status" value="1"/>
</dbReference>
<dbReference type="Proteomes" id="UP000321363">
    <property type="component" value="Unassembled WGS sequence"/>
</dbReference>
<comment type="caution">
    <text evidence="2">The sequence shown here is derived from an EMBL/GenBank/DDBJ whole genome shotgun (WGS) entry which is preliminary data.</text>
</comment>
<proteinExistence type="predicted"/>
<dbReference type="RefSeq" id="WP_146945594.1">
    <property type="nucleotide sequence ID" value="NZ_VOQF01000001.1"/>
</dbReference>
<dbReference type="AlphaFoldDB" id="A0A5C6W6I5"/>